<proteinExistence type="predicted"/>
<protein>
    <submittedName>
        <fullName evidence="1">Uncharacterized protein</fullName>
    </submittedName>
</protein>
<gene>
    <name evidence="1" type="ORF">M9H77_02377</name>
</gene>
<accession>A0ACC0C8C4</accession>
<comment type="caution">
    <text evidence="1">The sequence shown here is derived from an EMBL/GenBank/DDBJ whole genome shotgun (WGS) entry which is preliminary data.</text>
</comment>
<sequence>MAHITGLCSKLKDNGVSIIAGLRVLKKQSIVDKYILKRWMKDINRKGMLREFSNLISASELNMNVRECIEEGFKMMKDKIIAEVGPYYMDNSKNEGRSSGIKDPVGSLGIYNSSDAEPSRNLETFV</sequence>
<dbReference type="Proteomes" id="UP001060085">
    <property type="component" value="Linkage Group LG01"/>
</dbReference>
<dbReference type="EMBL" id="CM044701">
    <property type="protein sequence ID" value="KAI5681150.1"/>
    <property type="molecule type" value="Genomic_DNA"/>
</dbReference>
<organism evidence="1 2">
    <name type="scientific">Catharanthus roseus</name>
    <name type="common">Madagascar periwinkle</name>
    <name type="synonym">Vinca rosea</name>
    <dbReference type="NCBI Taxonomy" id="4058"/>
    <lineage>
        <taxon>Eukaryota</taxon>
        <taxon>Viridiplantae</taxon>
        <taxon>Streptophyta</taxon>
        <taxon>Embryophyta</taxon>
        <taxon>Tracheophyta</taxon>
        <taxon>Spermatophyta</taxon>
        <taxon>Magnoliopsida</taxon>
        <taxon>eudicotyledons</taxon>
        <taxon>Gunneridae</taxon>
        <taxon>Pentapetalae</taxon>
        <taxon>asterids</taxon>
        <taxon>lamiids</taxon>
        <taxon>Gentianales</taxon>
        <taxon>Apocynaceae</taxon>
        <taxon>Rauvolfioideae</taxon>
        <taxon>Vinceae</taxon>
        <taxon>Catharanthinae</taxon>
        <taxon>Catharanthus</taxon>
    </lineage>
</organism>
<evidence type="ECO:0000313" key="2">
    <source>
        <dbReference type="Proteomes" id="UP001060085"/>
    </source>
</evidence>
<evidence type="ECO:0000313" key="1">
    <source>
        <dbReference type="EMBL" id="KAI5681150.1"/>
    </source>
</evidence>
<keyword evidence="2" id="KW-1185">Reference proteome</keyword>
<name>A0ACC0C8C4_CATRO</name>
<reference evidence="2" key="1">
    <citation type="journal article" date="2023" name="Nat. Plants">
        <title>Single-cell RNA sequencing provides a high-resolution roadmap for understanding the multicellular compartmentation of specialized metabolism.</title>
        <authorList>
            <person name="Sun S."/>
            <person name="Shen X."/>
            <person name="Li Y."/>
            <person name="Li Y."/>
            <person name="Wang S."/>
            <person name="Li R."/>
            <person name="Zhang H."/>
            <person name="Shen G."/>
            <person name="Guo B."/>
            <person name="Wei J."/>
            <person name="Xu J."/>
            <person name="St-Pierre B."/>
            <person name="Chen S."/>
            <person name="Sun C."/>
        </authorList>
    </citation>
    <scope>NUCLEOTIDE SEQUENCE [LARGE SCALE GENOMIC DNA]</scope>
</reference>